<protein>
    <submittedName>
        <fullName evidence="3">DUF4880 domain-containing protein</fullName>
    </submittedName>
</protein>
<dbReference type="Gene3D" id="2.60.120.1440">
    <property type="match status" value="1"/>
</dbReference>
<organism evidence="3 4">
    <name type="scientific">Pseudomonas fontis</name>
    <dbReference type="NCBI Taxonomy" id="2942633"/>
    <lineage>
        <taxon>Bacteria</taxon>
        <taxon>Pseudomonadati</taxon>
        <taxon>Pseudomonadota</taxon>
        <taxon>Gammaproteobacteria</taxon>
        <taxon>Pseudomonadales</taxon>
        <taxon>Pseudomonadaceae</taxon>
        <taxon>Pseudomonas</taxon>
    </lineage>
</organism>
<gene>
    <name evidence="3" type="ORF">M5G11_06555</name>
</gene>
<dbReference type="Proteomes" id="UP001148203">
    <property type="component" value="Unassembled WGS sequence"/>
</dbReference>
<feature type="domain" description="FecR N-terminal" evidence="2">
    <location>
        <begin position="14"/>
        <end position="53"/>
    </location>
</feature>
<evidence type="ECO:0000259" key="2">
    <source>
        <dbReference type="Pfam" id="PF16220"/>
    </source>
</evidence>
<evidence type="ECO:0000313" key="4">
    <source>
        <dbReference type="Proteomes" id="UP001148203"/>
    </source>
</evidence>
<keyword evidence="4" id="KW-1185">Reference proteome</keyword>
<dbReference type="InterPro" id="IPR032623">
    <property type="entry name" value="FecR_N"/>
</dbReference>
<dbReference type="PANTHER" id="PTHR30273:SF2">
    <property type="entry name" value="PROTEIN FECR"/>
    <property type="match status" value="1"/>
</dbReference>
<evidence type="ECO:0000259" key="1">
    <source>
        <dbReference type="Pfam" id="PF04773"/>
    </source>
</evidence>
<dbReference type="RefSeq" id="WP_273911172.1">
    <property type="nucleotide sequence ID" value="NZ_JAMDGX010000038.1"/>
</dbReference>
<dbReference type="InterPro" id="IPR006860">
    <property type="entry name" value="FecR"/>
</dbReference>
<dbReference type="PANTHER" id="PTHR30273">
    <property type="entry name" value="PERIPLASMIC SIGNAL SENSOR AND SIGMA FACTOR ACTIVATOR FECR-RELATED"/>
    <property type="match status" value="1"/>
</dbReference>
<sequence>MISHPSPDSNLHSQAQDWLVLLTSGQATEADARALRQWCAKSPAHAQAFASTRHLWQQLEPAARQASRVLPLRQMGRRAFLGGAIAASAAFVLLRSNLLDGLGQPAADFQTAVGEQRQVALGQDVALELNTQTRISRQGGAAITLLDGEVEVQAQAAVQVQAGAGLLSAQQARFNVRQAGEVVCVTCLSGQVQVLWQGRSLALASGRQLSYDRQQAGEPQVFDPVQVMAWREQLLVFHDTPLSQVIDEINRYRPGVLLLLNPELGRRKVQARFTLAQLPGVAGLIRDAYGVRCTELPGDVVLIS</sequence>
<reference evidence="3 4" key="1">
    <citation type="submission" date="2022-05" db="EMBL/GenBank/DDBJ databases">
        <title>Novel Pseudomonas spp. Isolated from a Rainbow Trout Aquaculture Facility.</title>
        <authorList>
            <person name="Testerman T."/>
            <person name="Graf J."/>
        </authorList>
    </citation>
    <scope>NUCLEOTIDE SEQUENCE [LARGE SCALE GENOMIC DNA]</scope>
    <source>
        <strain evidence="3 4">ID681</strain>
    </source>
</reference>
<feature type="domain" description="FecR protein" evidence="1">
    <location>
        <begin position="108"/>
        <end position="193"/>
    </location>
</feature>
<accession>A0ABT5NPV9</accession>
<dbReference type="Pfam" id="PF16220">
    <property type="entry name" value="DUF4880"/>
    <property type="match status" value="1"/>
</dbReference>
<dbReference type="PIRSF" id="PIRSF018266">
    <property type="entry name" value="FecR"/>
    <property type="match status" value="1"/>
</dbReference>
<proteinExistence type="predicted"/>
<dbReference type="Pfam" id="PF04773">
    <property type="entry name" value="FecR"/>
    <property type="match status" value="1"/>
</dbReference>
<evidence type="ECO:0000313" key="3">
    <source>
        <dbReference type="EMBL" id="MDD0990198.1"/>
    </source>
</evidence>
<comment type="caution">
    <text evidence="3">The sequence shown here is derived from an EMBL/GenBank/DDBJ whole genome shotgun (WGS) entry which is preliminary data.</text>
</comment>
<dbReference type="InterPro" id="IPR012373">
    <property type="entry name" value="Ferrdict_sens_TM"/>
</dbReference>
<name>A0ABT5NPV9_9PSED</name>
<dbReference type="EMBL" id="JAMDGY010000017">
    <property type="protein sequence ID" value="MDD0990198.1"/>
    <property type="molecule type" value="Genomic_DNA"/>
</dbReference>